<evidence type="ECO:0000313" key="1">
    <source>
        <dbReference type="EMBL" id="GGC07230.1"/>
    </source>
</evidence>
<dbReference type="EMBL" id="BMHK01000019">
    <property type="protein sequence ID" value="GGC07230.1"/>
    <property type="molecule type" value="Genomic_DNA"/>
</dbReference>
<dbReference type="RefSeq" id="WP_188772110.1">
    <property type="nucleotide sequence ID" value="NZ_BMHK01000019.1"/>
</dbReference>
<dbReference type="Proteomes" id="UP000608154">
    <property type="component" value="Unassembled WGS sequence"/>
</dbReference>
<organism evidence="1 2">
    <name type="scientific">Novosphingobium endophyticum</name>
    <dbReference type="NCBI Taxonomy" id="1955250"/>
    <lineage>
        <taxon>Bacteria</taxon>
        <taxon>Pseudomonadati</taxon>
        <taxon>Pseudomonadota</taxon>
        <taxon>Alphaproteobacteria</taxon>
        <taxon>Sphingomonadales</taxon>
        <taxon>Sphingomonadaceae</taxon>
        <taxon>Novosphingobium</taxon>
    </lineage>
</organism>
<protein>
    <submittedName>
        <fullName evidence="1">Uncharacterized protein</fullName>
    </submittedName>
</protein>
<reference evidence="1" key="2">
    <citation type="submission" date="2020-09" db="EMBL/GenBank/DDBJ databases">
        <authorList>
            <person name="Sun Q."/>
            <person name="Zhou Y."/>
        </authorList>
    </citation>
    <scope>NUCLEOTIDE SEQUENCE</scope>
    <source>
        <strain evidence="1">CGMCC 1.15095</strain>
    </source>
</reference>
<name>A0A916TTP8_9SPHN</name>
<comment type="caution">
    <text evidence="1">The sequence shown here is derived from an EMBL/GenBank/DDBJ whole genome shotgun (WGS) entry which is preliminary data.</text>
</comment>
<sequence length="290" mass="32190">MRINFNNGSRPLSAAKLLARRTGHVRLSAAQEAIAKAAGYRDWHELHRSSGGPSSHDPVTPDRAKALVLSVVDALDVSLGEAQYALSRARLFTFTLEENLQLRASLWRERLFGPAARGKVGTLVMVQALRGKEVGYLKPGREGYDQLLYDSGFGSCASSEVIYPRGATEDFAPSVLWLPYGYWKRAKGEMVAFSRDYRPLWHIGAGKVVPADPWEWIGGIREEFFFREIAGTGTWSYGRARELALAFLAENRIFETPRLLDAMPFLFEPGEVTVKGAVERLKASATQLVA</sequence>
<gene>
    <name evidence="1" type="ORF">GCM10011494_27330</name>
</gene>
<proteinExistence type="predicted"/>
<accession>A0A916TTP8</accession>
<reference evidence="1" key="1">
    <citation type="journal article" date="2014" name="Int. J. Syst. Evol. Microbiol.">
        <title>Complete genome sequence of Corynebacterium casei LMG S-19264T (=DSM 44701T), isolated from a smear-ripened cheese.</title>
        <authorList>
            <consortium name="US DOE Joint Genome Institute (JGI-PGF)"/>
            <person name="Walter F."/>
            <person name="Albersmeier A."/>
            <person name="Kalinowski J."/>
            <person name="Ruckert C."/>
        </authorList>
    </citation>
    <scope>NUCLEOTIDE SEQUENCE</scope>
    <source>
        <strain evidence="1">CGMCC 1.15095</strain>
    </source>
</reference>
<dbReference type="AlphaFoldDB" id="A0A916TTP8"/>
<keyword evidence="2" id="KW-1185">Reference proteome</keyword>
<evidence type="ECO:0000313" key="2">
    <source>
        <dbReference type="Proteomes" id="UP000608154"/>
    </source>
</evidence>